<dbReference type="Proteomes" id="UP000430345">
    <property type="component" value="Unassembled WGS sequence"/>
</dbReference>
<feature type="transmembrane region" description="Helical" evidence="6">
    <location>
        <begin position="90"/>
        <end position="109"/>
    </location>
</feature>
<comment type="caution">
    <text evidence="7">The sequence shown here is derived from an EMBL/GenBank/DDBJ whole genome shotgun (WGS) entry which is preliminary data.</text>
</comment>
<dbReference type="AlphaFoldDB" id="A0A6I1MN47"/>
<protein>
    <submittedName>
        <fullName evidence="7">Oligosaccharide flippase family protein</fullName>
    </submittedName>
</protein>
<feature type="transmembrane region" description="Helical" evidence="6">
    <location>
        <begin position="249"/>
        <end position="269"/>
    </location>
</feature>
<gene>
    <name evidence="7" type="ORF">GBZ86_07180</name>
</gene>
<feature type="transmembrane region" description="Helical" evidence="6">
    <location>
        <begin position="466"/>
        <end position="484"/>
    </location>
</feature>
<dbReference type="RefSeq" id="WP_152889147.1">
    <property type="nucleotide sequence ID" value="NZ_WHJC01000077.1"/>
</dbReference>
<comment type="subcellular location">
    <subcellularLocation>
        <location evidence="1">Cell membrane</location>
        <topology evidence="1">Multi-pass membrane protein</topology>
    </subcellularLocation>
</comment>
<dbReference type="InterPro" id="IPR050833">
    <property type="entry name" value="Poly_Biosynth_Transport"/>
</dbReference>
<feature type="transmembrane region" description="Helical" evidence="6">
    <location>
        <begin position="312"/>
        <end position="335"/>
    </location>
</feature>
<evidence type="ECO:0000256" key="5">
    <source>
        <dbReference type="ARBA" id="ARBA00023136"/>
    </source>
</evidence>
<accession>A0A6I1MN47</accession>
<dbReference type="PANTHER" id="PTHR30250">
    <property type="entry name" value="PST FAMILY PREDICTED COLANIC ACID TRANSPORTER"/>
    <property type="match status" value="1"/>
</dbReference>
<evidence type="ECO:0000313" key="7">
    <source>
        <dbReference type="EMBL" id="MPQ43537.1"/>
    </source>
</evidence>
<proteinExistence type="predicted"/>
<evidence type="ECO:0000256" key="3">
    <source>
        <dbReference type="ARBA" id="ARBA00022692"/>
    </source>
</evidence>
<feature type="transmembrane region" description="Helical" evidence="6">
    <location>
        <begin position="121"/>
        <end position="144"/>
    </location>
</feature>
<feature type="transmembrane region" description="Helical" evidence="6">
    <location>
        <begin position="341"/>
        <end position="365"/>
    </location>
</feature>
<name>A0A6I1MN47_9CLOT</name>
<feature type="transmembrane region" description="Helical" evidence="6">
    <location>
        <begin position="432"/>
        <end position="454"/>
    </location>
</feature>
<feature type="transmembrane region" description="Helical" evidence="6">
    <location>
        <begin position="42"/>
        <end position="69"/>
    </location>
</feature>
<organism evidence="7 8">
    <name type="scientific">Clostridium tarantellae</name>
    <dbReference type="NCBI Taxonomy" id="39493"/>
    <lineage>
        <taxon>Bacteria</taxon>
        <taxon>Bacillati</taxon>
        <taxon>Bacillota</taxon>
        <taxon>Clostridia</taxon>
        <taxon>Eubacteriales</taxon>
        <taxon>Clostridiaceae</taxon>
        <taxon>Clostridium</taxon>
    </lineage>
</organism>
<evidence type="ECO:0000256" key="1">
    <source>
        <dbReference type="ARBA" id="ARBA00004651"/>
    </source>
</evidence>
<keyword evidence="3 6" id="KW-0812">Transmembrane</keyword>
<reference evidence="7 8" key="1">
    <citation type="submission" date="2019-10" db="EMBL/GenBank/DDBJ databases">
        <title>The Genome Sequence of Clostridium tarantellae Isolated from Fish Brain.</title>
        <authorList>
            <person name="Bano L."/>
            <person name="Kiel M."/>
            <person name="Sales G."/>
            <person name="Doxey A.C."/>
            <person name="Mansfield M.J."/>
            <person name="Schiavone M."/>
            <person name="Rossetto O."/>
            <person name="Pirazzini M."/>
            <person name="Dobrindt U."/>
            <person name="Montecucco C."/>
        </authorList>
    </citation>
    <scope>NUCLEOTIDE SEQUENCE [LARGE SCALE GENOMIC DNA]</scope>
    <source>
        <strain evidence="7 8">DSM 3997</strain>
    </source>
</reference>
<evidence type="ECO:0000256" key="4">
    <source>
        <dbReference type="ARBA" id="ARBA00022989"/>
    </source>
</evidence>
<feature type="transmembrane region" description="Helical" evidence="6">
    <location>
        <begin position="402"/>
        <end position="420"/>
    </location>
</feature>
<dbReference type="PANTHER" id="PTHR30250:SF26">
    <property type="entry name" value="PSMA PROTEIN"/>
    <property type="match status" value="1"/>
</dbReference>
<keyword evidence="5 6" id="KW-0472">Membrane</keyword>
<evidence type="ECO:0000256" key="6">
    <source>
        <dbReference type="SAM" id="Phobius"/>
    </source>
</evidence>
<dbReference type="InterPro" id="IPR002797">
    <property type="entry name" value="Polysacc_synth"/>
</dbReference>
<dbReference type="OrthoDB" id="5751261at2"/>
<evidence type="ECO:0000313" key="8">
    <source>
        <dbReference type="Proteomes" id="UP000430345"/>
    </source>
</evidence>
<evidence type="ECO:0000256" key="2">
    <source>
        <dbReference type="ARBA" id="ARBA00022475"/>
    </source>
</evidence>
<dbReference type="GO" id="GO:0005886">
    <property type="term" value="C:plasma membrane"/>
    <property type="evidence" value="ECO:0007669"/>
    <property type="project" value="UniProtKB-SubCell"/>
</dbReference>
<feature type="transmembrane region" description="Helical" evidence="6">
    <location>
        <begin position="377"/>
        <end position="396"/>
    </location>
</feature>
<keyword evidence="8" id="KW-1185">Reference proteome</keyword>
<sequence length="504" mass="57108">MKKNNLKVDVIISYISLVTTVIITFFLTKYQLKFLGKEQYGIIALVNSVIGYISILDLGIGQTVTRYVALYKSKGEKDKLEQLVGNSFKNYIKISLIGIIFGTVIVLNSNNIFPNLTTTEAYLFKTCFVIALFNIILQIPGATFNSVLVAHQKFKFLKLATIVKNITRAIAMIVLLHLGYNVIMIFVVDLIINQAVNLLNFLMVKHSLKVKMNFTKLDKEITNQIKHYSFFVFLGIITDQIFWKTDGIILGMFSTISIVGIYNISAQLVSQYLNFSSTFSGVFLPKLTEMVSKGASKNEINNFFTKASKFQFMIVAMILINYIFLGKQFILLWVGPSMIEAYYFGLVIFIALTVPMFQTTGYQILFAMNKHKFRSIVYLFNAILNLFMSVILFKIIGPMGPALATAIAMFIGNTLIMNIYYKKILELKLIRFFSTVCGRTGIIAILTSGIFIILNNYIIENSFLTLILKAAISNSLYIIGIYFVSLSKEERNKVYSKFKKKVKA</sequence>
<keyword evidence="2" id="KW-1003">Cell membrane</keyword>
<dbReference type="Pfam" id="PF01943">
    <property type="entry name" value="Polysacc_synt"/>
    <property type="match status" value="1"/>
</dbReference>
<feature type="transmembrane region" description="Helical" evidence="6">
    <location>
        <begin position="12"/>
        <end position="30"/>
    </location>
</feature>
<dbReference type="EMBL" id="WHJC01000077">
    <property type="protein sequence ID" value="MPQ43537.1"/>
    <property type="molecule type" value="Genomic_DNA"/>
</dbReference>
<keyword evidence="4 6" id="KW-1133">Transmembrane helix</keyword>